<gene>
    <name evidence="7" type="ORF">TESG_01743</name>
</gene>
<dbReference type="SMART" id="SM00220">
    <property type="entry name" value="S_TKc"/>
    <property type="match status" value="1"/>
</dbReference>
<evidence type="ECO:0000313" key="8">
    <source>
        <dbReference type="Proteomes" id="UP000009172"/>
    </source>
</evidence>
<dbReference type="OrthoDB" id="4172546at2759"/>
<keyword evidence="5" id="KW-0067">ATP-binding</keyword>
<dbReference type="SUPFAM" id="SSF56112">
    <property type="entry name" value="Protein kinase-like (PK-like)"/>
    <property type="match status" value="1"/>
</dbReference>
<protein>
    <submittedName>
        <fullName evidence="7">CMGC/CLK protein kinase</fullName>
    </submittedName>
</protein>
<keyword evidence="2" id="KW-0808">Transferase</keyword>
<dbReference type="PROSITE" id="PS50011">
    <property type="entry name" value="PROTEIN_KINASE_DOM"/>
    <property type="match status" value="1"/>
</dbReference>
<feature type="domain" description="Protein kinase" evidence="6">
    <location>
        <begin position="1"/>
        <end position="350"/>
    </location>
</feature>
<dbReference type="GO" id="GO:0005634">
    <property type="term" value="C:nucleus"/>
    <property type="evidence" value="ECO:0007669"/>
    <property type="project" value="TreeGrafter"/>
</dbReference>
<dbReference type="GO" id="GO:0043484">
    <property type="term" value="P:regulation of RNA splicing"/>
    <property type="evidence" value="ECO:0007669"/>
    <property type="project" value="TreeGrafter"/>
</dbReference>
<name>F2RSC2_TRIT1</name>
<dbReference type="HOGENOM" id="CLU_000288_81_1_1"/>
<keyword evidence="8" id="KW-1185">Reference proteome</keyword>
<evidence type="ECO:0000256" key="4">
    <source>
        <dbReference type="ARBA" id="ARBA00022777"/>
    </source>
</evidence>
<dbReference type="AlphaFoldDB" id="F2RSC2"/>
<dbReference type="PANTHER" id="PTHR45646">
    <property type="entry name" value="SERINE/THREONINE-PROTEIN KINASE DOA-RELATED"/>
    <property type="match status" value="1"/>
</dbReference>
<dbReference type="InterPro" id="IPR011009">
    <property type="entry name" value="Kinase-like_dom_sf"/>
</dbReference>
<proteinExistence type="predicted"/>
<dbReference type="PANTHER" id="PTHR45646:SF11">
    <property type="entry name" value="SERINE_THREONINE-PROTEIN KINASE DOA"/>
    <property type="match status" value="1"/>
</dbReference>
<dbReference type="GO" id="GO:0005524">
    <property type="term" value="F:ATP binding"/>
    <property type="evidence" value="ECO:0007669"/>
    <property type="project" value="UniProtKB-KW"/>
</dbReference>
<evidence type="ECO:0000256" key="2">
    <source>
        <dbReference type="ARBA" id="ARBA00022679"/>
    </source>
</evidence>
<dbReference type="Gene3D" id="3.30.200.20">
    <property type="entry name" value="Phosphorylase Kinase, domain 1"/>
    <property type="match status" value="1"/>
</dbReference>
<dbReference type="InterPro" id="IPR051175">
    <property type="entry name" value="CLK_kinases"/>
</dbReference>
<evidence type="ECO:0000256" key="3">
    <source>
        <dbReference type="ARBA" id="ARBA00022741"/>
    </source>
</evidence>
<dbReference type="EMBL" id="GG698482">
    <property type="protein sequence ID" value="EGD94221.1"/>
    <property type="molecule type" value="Genomic_DNA"/>
</dbReference>
<reference evidence="8" key="1">
    <citation type="journal article" date="2012" name="MBio">
        <title>Comparative genome analysis of Trichophyton rubrum and related dermatophytes reveals candidate genes involved in infection.</title>
        <authorList>
            <person name="Martinez D.A."/>
            <person name="Oliver B.G."/>
            <person name="Graeser Y."/>
            <person name="Goldberg J.M."/>
            <person name="Li W."/>
            <person name="Martinez-Rossi N.M."/>
            <person name="Monod M."/>
            <person name="Shelest E."/>
            <person name="Barton R.C."/>
            <person name="Birch E."/>
            <person name="Brakhage A.A."/>
            <person name="Chen Z."/>
            <person name="Gurr S.J."/>
            <person name="Heiman D."/>
            <person name="Heitman J."/>
            <person name="Kosti I."/>
            <person name="Rossi A."/>
            <person name="Saif S."/>
            <person name="Samalova M."/>
            <person name="Saunders C.W."/>
            <person name="Shea T."/>
            <person name="Summerbell R.C."/>
            <person name="Xu J."/>
            <person name="Young S."/>
            <person name="Zeng Q."/>
            <person name="Birren B.W."/>
            <person name="Cuomo C.A."/>
            <person name="White T.C."/>
        </authorList>
    </citation>
    <scope>NUCLEOTIDE SEQUENCE [LARGE SCALE GENOMIC DNA]</scope>
    <source>
        <strain evidence="8">CBS 112818</strain>
    </source>
</reference>
<accession>F2RSC2</accession>
<evidence type="ECO:0000256" key="5">
    <source>
        <dbReference type="ARBA" id="ARBA00022840"/>
    </source>
</evidence>
<dbReference type="InterPro" id="IPR000719">
    <property type="entry name" value="Prot_kinase_dom"/>
</dbReference>
<sequence length="373" mass="41870">MLTPKCRTNEYKTLKVTVQADNVLRSSTPPVLNEVNMLKHLGSATLNQDEADKIALKHLRLAEEILEIDNPITGGRHYCIVSQPQGNSVRVLQEEFPGGILPRLIVKAIAHQLLIGLNWLHACAHVVHTDILPQNILISIDTDSIGLKEVEERESKNPSVPIITKDTNGTVSGVVYKSRPTRFEVAGPPVLTDFGQMRFVGADGEFNDWWMPDLYRAPEILLQLPWSCPVDMWSVGIMILELMEGRNLFDPMDHEHRQYVYPLAMAQYIAYLGPPSPKLMGKSPILSKYFDGDGEYIGEAPIPKTSLEDFATTISCEKEKKLFLRFIRRMLTWDPDERATTNEIFTDPWLALPPEEMPGCFGVYGEPEAGTGS</sequence>
<keyword evidence="3" id="KW-0547">Nucleotide-binding</keyword>
<dbReference type="Pfam" id="PF00069">
    <property type="entry name" value="Pkinase"/>
    <property type="match status" value="1"/>
</dbReference>
<evidence type="ECO:0000313" key="7">
    <source>
        <dbReference type="EMBL" id="EGD94221.1"/>
    </source>
</evidence>
<organism evidence="7 8">
    <name type="scientific">Trichophyton tonsurans (strain CBS 112818)</name>
    <name type="common">Scalp ringworm fungus</name>
    <dbReference type="NCBI Taxonomy" id="647933"/>
    <lineage>
        <taxon>Eukaryota</taxon>
        <taxon>Fungi</taxon>
        <taxon>Dikarya</taxon>
        <taxon>Ascomycota</taxon>
        <taxon>Pezizomycotina</taxon>
        <taxon>Eurotiomycetes</taxon>
        <taxon>Eurotiomycetidae</taxon>
        <taxon>Onygenales</taxon>
        <taxon>Arthrodermataceae</taxon>
        <taxon>Trichophyton</taxon>
    </lineage>
</organism>
<keyword evidence="1" id="KW-0723">Serine/threonine-protein kinase</keyword>
<keyword evidence="4 7" id="KW-0418">Kinase</keyword>
<evidence type="ECO:0000259" key="6">
    <source>
        <dbReference type="PROSITE" id="PS50011"/>
    </source>
</evidence>
<dbReference type="Proteomes" id="UP000009172">
    <property type="component" value="Unassembled WGS sequence"/>
</dbReference>
<dbReference type="Gene3D" id="1.10.510.10">
    <property type="entry name" value="Transferase(Phosphotransferase) domain 1"/>
    <property type="match status" value="1"/>
</dbReference>
<evidence type="ECO:0000256" key="1">
    <source>
        <dbReference type="ARBA" id="ARBA00022527"/>
    </source>
</evidence>
<dbReference type="GO" id="GO:0004674">
    <property type="term" value="F:protein serine/threonine kinase activity"/>
    <property type="evidence" value="ECO:0007669"/>
    <property type="project" value="UniProtKB-KW"/>
</dbReference>